<protein>
    <submittedName>
        <fullName evidence="2">Uncharacterized protein</fullName>
    </submittedName>
</protein>
<reference evidence="2" key="1">
    <citation type="submission" date="2024-04" db="EMBL/GenBank/DDBJ databases">
        <authorList>
            <consortium name="Molecular Ecology Group"/>
        </authorList>
    </citation>
    <scope>NUCLEOTIDE SEQUENCE</scope>
</reference>
<sequence length="80" mass="8851">MAQMITAGPPTLFCSMKLMIRRDSNQSQPISQLQESSDATDINNNDVSSTGNTMTIPPFYNFGEQTRALTSLHNTIREKG</sequence>
<evidence type="ECO:0000313" key="2">
    <source>
        <dbReference type="EMBL" id="CAL1685884.1"/>
    </source>
</evidence>
<dbReference type="EMBL" id="OZ034829">
    <property type="protein sequence ID" value="CAL1685884.1"/>
    <property type="molecule type" value="Genomic_DNA"/>
</dbReference>
<organism evidence="2 3">
    <name type="scientific">Lasius platythorax</name>
    <dbReference type="NCBI Taxonomy" id="488582"/>
    <lineage>
        <taxon>Eukaryota</taxon>
        <taxon>Metazoa</taxon>
        <taxon>Ecdysozoa</taxon>
        <taxon>Arthropoda</taxon>
        <taxon>Hexapoda</taxon>
        <taxon>Insecta</taxon>
        <taxon>Pterygota</taxon>
        <taxon>Neoptera</taxon>
        <taxon>Endopterygota</taxon>
        <taxon>Hymenoptera</taxon>
        <taxon>Apocrita</taxon>
        <taxon>Aculeata</taxon>
        <taxon>Formicoidea</taxon>
        <taxon>Formicidae</taxon>
        <taxon>Formicinae</taxon>
        <taxon>Lasius</taxon>
        <taxon>Lasius</taxon>
    </lineage>
</organism>
<dbReference type="Proteomes" id="UP001497644">
    <property type="component" value="Chromosome 6"/>
</dbReference>
<accession>A0AAV2NZ34</accession>
<feature type="compositionally biased region" description="Polar residues" evidence="1">
    <location>
        <begin position="25"/>
        <end position="55"/>
    </location>
</feature>
<evidence type="ECO:0000256" key="1">
    <source>
        <dbReference type="SAM" id="MobiDB-lite"/>
    </source>
</evidence>
<evidence type="ECO:0000313" key="3">
    <source>
        <dbReference type="Proteomes" id="UP001497644"/>
    </source>
</evidence>
<name>A0AAV2NZ34_9HYME</name>
<dbReference type="AlphaFoldDB" id="A0AAV2NZ34"/>
<gene>
    <name evidence="2" type="ORF">LPLAT_LOCUS11289</name>
</gene>
<proteinExistence type="predicted"/>
<feature type="region of interest" description="Disordered" evidence="1">
    <location>
        <begin position="24"/>
        <end position="58"/>
    </location>
</feature>
<keyword evidence="3" id="KW-1185">Reference proteome</keyword>